<sequence>MPEPTRRQLAVTTVELTGHGAPPPAVSGIVLRGDIPADPLGSG</sequence>
<comment type="caution">
    <text evidence="1">The sequence shown here is derived from an EMBL/GenBank/DDBJ whole genome shotgun (WGS) entry which is preliminary data.</text>
</comment>
<organism evidence="1 2">
    <name type="scientific">Streptomyces litmocidini</name>
    <dbReference type="NCBI Taxonomy" id="67318"/>
    <lineage>
        <taxon>Bacteria</taxon>
        <taxon>Bacillati</taxon>
        <taxon>Actinomycetota</taxon>
        <taxon>Actinomycetes</taxon>
        <taxon>Kitasatosporales</taxon>
        <taxon>Streptomycetaceae</taxon>
        <taxon>Streptomyces</taxon>
    </lineage>
</organism>
<dbReference type="RefSeq" id="WP_398713780.1">
    <property type="nucleotide sequence ID" value="NZ_JBIRUI010000030.1"/>
</dbReference>
<dbReference type="EMBL" id="JBIRUI010000030">
    <property type="protein sequence ID" value="MFI1719072.1"/>
    <property type="molecule type" value="Genomic_DNA"/>
</dbReference>
<proteinExistence type="predicted"/>
<evidence type="ECO:0000313" key="1">
    <source>
        <dbReference type="EMBL" id="MFI1719072.1"/>
    </source>
</evidence>
<gene>
    <name evidence="1" type="ORF">ACH407_36620</name>
</gene>
<reference evidence="1 2" key="1">
    <citation type="submission" date="2024-10" db="EMBL/GenBank/DDBJ databases">
        <title>The Natural Products Discovery Center: Release of the First 8490 Sequenced Strains for Exploring Actinobacteria Biosynthetic Diversity.</title>
        <authorList>
            <person name="Kalkreuter E."/>
            <person name="Kautsar S.A."/>
            <person name="Yang D."/>
            <person name="Bader C.D."/>
            <person name="Teijaro C.N."/>
            <person name="Fluegel L."/>
            <person name="Davis C.M."/>
            <person name="Simpson J.R."/>
            <person name="Lauterbach L."/>
            <person name="Steele A.D."/>
            <person name="Gui C."/>
            <person name="Meng S."/>
            <person name="Li G."/>
            <person name="Viehrig K."/>
            <person name="Ye F."/>
            <person name="Su P."/>
            <person name="Kiefer A.F."/>
            <person name="Nichols A."/>
            <person name="Cepeda A.J."/>
            <person name="Yan W."/>
            <person name="Fan B."/>
            <person name="Jiang Y."/>
            <person name="Adhikari A."/>
            <person name="Zheng C.-J."/>
            <person name="Schuster L."/>
            <person name="Cowan T.M."/>
            <person name="Smanski M.J."/>
            <person name="Chevrette M.G."/>
            <person name="De Carvalho L.P.S."/>
            <person name="Shen B."/>
        </authorList>
    </citation>
    <scope>NUCLEOTIDE SEQUENCE [LARGE SCALE GENOMIC DNA]</scope>
    <source>
        <strain evidence="1 2">NPDC020602</strain>
    </source>
</reference>
<evidence type="ECO:0000313" key="2">
    <source>
        <dbReference type="Proteomes" id="UP001611339"/>
    </source>
</evidence>
<dbReference type="Proteomes" id="UP001611339">
    <property type="component" value="Unassembled WGS sequence"/>
</dbReference>
<protein>
    <submittedName>
        <fullName evidence="1">Uncharacterized protein</fullName>
    </submittedName>
</protein>
<keyword evidence="2" id="KW-1185">Reference proteome</keyword>
<accession>A0ABW7UHE4</accession>
<name>A0ABW7UHE4_9ACTN</name>